<dbReference type="PROSITE" id="PS51462">
    <property type="entry name" value="NUDIX"/>
    <property type="match status" value="1"/>
</dbReference>
<evidence type="ECO:0000313" key="4">
    <source>
        <dbReference type="EMBL" id="KAF6802253.1"/>
    </source>
</evidence>
<dbReference type="InterPro" id="IPR000086">
    <property type="entry name" value="NUDIX_hydrolase_dom"/>
</dbReference>
<dbReference type="Proteomes" id="UP000652219">
    <property type="component" value="Unassembled WGS sequence"/>
</dbReference>
<dbReference type="PANTHER" id="PTHR43475:SF3">
    <property type="entry name" value="TRANSLATION INITIATION FACTOR EIF-2B SUBUNIT FAMILY PROTEIN (AFU_ORTHOLOGUE AFUA_2G14290)"/>
    <property type="match status" value="1"/>
</dbReference>
<evidence type="ECO:0000256" key="2">
    <source>
        <dbReference type="RuleBase" id="RU003814"/>
    </source>
</evidence>
<dbReference type="InterPro" id="IPR037171">
    <property type="entry name" value="NagB/RpiA_transferase-like"/>
</dbReference>
<dbReference type="CDD" id="cd18872">
    <property type="entry name" value="NUDIX_eIF-2B"/>
    <property type="match status" value="1"/>
</dbReference>
<dbReference type="SUPFAM" id="SSF100950">
    <property type="entry name" value="NagB/RpiA/CoA transferase-like"/>
    <property type="match status" value="1"/>
</dbReference>
<dbReference type="EMBL" id="WIGN01000279">
    <property type="protein sequence ID" value="KAF6802253.1"/>
    <property type="molecule type" value="Genomic_DNA"/>
</dbReference>
<comment type="caution">
    <text evidence="4">The sequence shown here is derived from an EMBL/GenBank/DDBJ whole genome shotgun (WGS) entry which is preliminary data.</text>
</comment>
<dbReference type="InterPro" id="IPR015797">
    <property type="entry name" value="NUDIX_hydrolase-like_dom_sf"/>
</dbReference>
<comment type="similarity">
    <text evidence="1 2">Belongs to the eIF-2B alpha/beta/delta subunits family.</text>
</comment>
<gene>
    <name evidence="4" type="ORF">CSOJ01_11714</name>
</gene>
<dbReference type="PANTHER" id="PTHR43475">
    <property type="entry name" value="METHYLTHIORIBOSE-1-PHOSPHATE ISOMERASE"/>
    <property type="match status" value="1"/>
</dbReference>
<keyword evidence="5" id="KW-1185">Reference proteome</keyword>
<evidence type="ECO:0000313" key="5">
    <source>
        <dbReference type="Proteomes" id="UP000652219"/>
    </source>
</evidence>
<keyword evidence="4" id="KW-0648">Protein biosynthesis</keyword>
<evidence type="ECO:0000259" key="3">
    <source>
        <dbReference type="PROSITE" id="PS51462"/>
    </source>
</evidence>
<dbReference type="GO" id="GO:0046523">
    <property type="term" value="F:S-methyl-5-thioribose-1-phosphate isomerase activity"/>
    <property type="evidence" value="ECO:0007669"/>
    <property type="project" value="TreeGrafter"/>
</dbReference>
<name>A0A8H6IXB5_9PEZI</name>
<dbReference type="GO" id="GO:0003743">
    <property type="term" value="F:translation initiation factor activity"/>
    <property type="evidence" value="ECO:0007669"/>
    <property type="project" value="UniProtKB-KW"/>
</dbReference>
<dbReference type="InterPro" id="IPR042529">
    <property type="entry name" value="IF_2B-like_C"/>
</dbReference>
<sequence length="518" mass="58342">MAEKTRAMTRRTVVSSFIFKFPPDGRPQVALFRRSGKVRTYQHRLAPVSGSVDKDDVSPLHAAWREIKEETGLSPANLTLVRQGKDYHFADESIGREWYIHPFAFRLKSHHDEANIQIDWEHEGYQWFDPRDVRDEQDFGGVPRLAESLQRVWFEIELGESRGGILSEGLLALQRDHESGARQLAGKALEVLVSVISAEDESLERWWRNARLAAWHLWKNGRESMGAAILNVLVRSLGIIEQEVKHVDGDDVSREFLDGVASKLRHFATSRNESVYGIWKSLEAYLRQNKASEGPIRILTLSSSSTIFGCLQRAIANFDFGFDIRILESRPLFEGASMASKLVDHLKPIIAEREKRVEVSIFTDAAAAIASEDVDFVLIGADLIAKDGATSNKTGSLPAVLSARHCSPRARILVLADNEKILPYEPPGREENEVEEVVESWRREASLQKTTLREFVASQDGNSHEGGLKAGVRNVYFEWVPTSLIDVYMFEDGQKSARDISELAGRIRRDADAFFADV</sequence>
<dbReference type="AlphaFoldDB" id="A0A8H6IXB5"/>
<dbReference type="GO" id="GO:0019509">
    <property type="term" value="P:L-methionine salvage from methylthioadenosine"/>
    <property type="evidence" value="ECO:0007669"/>
    <property type="project" value="TreeGrafter"/>
</dbReference>
<dbReference type="Gene3D" id="3.40.50.10470">
    <property type="entry name" value="Translation initiation factor eif-2b, domain 2"/>
    <property type="match status" value="1"/>
</dbReference>
<reference evidence="4 5" key="1">
    <citation type="journal article" date="2020" name="Phytopathology">
        <title>Genome Sequence Resources of Colletotrichum truncatum, C. plurivorum, C. musicola, and C. sojae: Four Species Pathogenic to Soybean (Glycine max).</title>
        <authorList>
            <person name="Rogerio F."/>
            <person name="Boufleur T.R."/>
            <person name="Ciampi-Guillardi M."/>
            <person name="Sukno S.A."/>
            <person name="Thon M.R."/>
            <person name="Massola Junior N.S."/>
            <person name="Baroncelli R."/>
        </authorList>
    </citation>
    <scope>NUCLEOTIDE SEQUENCE [LARGE SCALE GENOMIC DNA]</scope>
    <source>
        <strain evidence="4 5">LFN0009</strain>
    </source>
</reference>
<evidence type="ECO:0000256" key="1">
    <source>
        <dbReference type="ARBA" id="ARBA00007251"/>
    </source>
</evidence>
<dbReference type="Pfam" id="PF01008">
    <property type="entry name" value="IF-2B"/>
    <property type="match status" value="1"/>
</dbReference>
<dbReference type="InterPro" id="IPR000649">
    <property type="entry name" value="IF-2B-related"/>
</dbReference>
<keyword evidence="4" id="KW-0396">Initiation factor</keyword>
<protein>
    <submittedName>
        <fullName evidence="4">Translation initiation factor eIF-2b subunit family protein (NUDIX domain-containing protein)</fullName>
    </submittedName>
</protein>
<organism evidence="4 5">
    <name type="scientific">Colletotrichum sojae</name>
    <dbReference type="NCBI Taxonomy" id="2175907"/>
    <lineage>
        <taxon>Eukaryota</taxon>
        <taxon>Fungi</taxon>
        <taxon>Dikarya</taxon>
        <taxon>Ascomycota</taxon>
        <taxon>Pezizomycotina</taxon>
        <taxon>Sordariomycetes</taxon>
        <taxon>Hypocreomycetidae</taxon>
        <taxon>Glomerellales</taxon>
        <taxon>Glomerellaceae</taxon>
        <taxon>Colletotrichum</taxon>
        <taxon>Colletotrichum orchidearum species complex</taxon>
    </lineage>
</organism>
<accession>A0A8H6IXB5</accession>
<dbReference type="Pfam" id="PF00293">
    <property type="entry name" value="NUDIX"/>
    <property type="match status" value="1"/>
</dbReference>
<dbReference type="SUPFAM" id="SSF55811">
    <property type="entry name" value="Nudix"/>
    <property type="match status" value="1"/>
</dbReference>
<feature type="domain" description="Nudix hydrolase" evidence="3">
    <location>
        <begin position="9"/>
        <end position="150"/>
    </location>
</feature>
<dbReference type="Gene3D" id="3.90.79.10">
    <property type="entry name" value="Nucleoside Triphosphate Pyrophosphohydrolase"/>
    <property type="match status" value="1"/>
</dbReference>
<proteinExistence type="inferred from homology"/>